<dbReference type="GO" id="GO:0006955">
    <property type="term" value="P:immune response"/>
    <property type="evidence" value="ECO:0007669"/>
    <property type="project" value="InterPro"/>
</dbReference>
<feature type="domain" description="Death" evidence="17">
    <location>
        <begin position="210"/>
        <end position="264"/>
    </location>
</feature>
<feature type="repeat" description="TNFR-Cys" evidence="16">
    <location>
        <begin position="98"/>
        <end position="139"/>
    </location>
</feature>
<evidence type="ECO:0000256" key="12">
    <source>
        <dbReference type="ARBA" id="ARBA00023288"/>
    </source>
</evidence>
<keyword evidence="5" id="KW-0053">Apoptosis</keyword>
<dbReference type="PROSITE" id="PS00652">
    <property type="entry name" value="TNFR_NGFR_1"/>
    <property type="match status" value="1"/>
</dbReference>
<dbReference type="GO" id="GO:0006924">
    <property type="term" value="P:activation-induced cell death of T cells"/>
    <property type="evidence" value="ECO:0007669"/>
    <property type="project" value="TreeGrafter"/>
</dbReference>
<evidence type="ECO:0000256" key="2">
    <source>
        <dbReference type="ARBA" id="ARBA00004285"/>
    </source>
</evidence>
<dbReference type="SMART" id="SM00208">
    <property type="entry name" value="TNFR"/>
    <property type="match status" value="3"/>
</dbReference>
<dbReference type="InterPro" id="IPR001368">
    <property type="entry name" value="TNFR/NGFR_Cys_rich_reg"/>
</dbReference>
<evidence type="ECO:0000256" key="9">
    <source>
        <dbReference type="ARBA" id="ARBA00023139"/>
    </source>
</evidence>
<dbReference type="InterPro" id="IPR011029">
    <property type="entry name" value="DEATH-like_dom_sf"/>
</dbReference>
<dbReference type="PANTHER" id="PTHR46874:SF1">
    <property type="entry name" value="TUMOR NECROSIS FACTOR RECEPTOR SUPERFAMILY MEMBER 6"/>
    <property type="match status" value="1"/>
</dbReference>
<dbReference type="GO" id="GO:0043066">
    <property type="term" value="P:negative regulation of apoptotic process"/>
    <property type="evidence" value="ECO:0007669"/>
    <property type="project" value="TreeGrafter"/>
</dbReference>
<dbReference type="GO" id="GO:0097049">
    <property type="term" value="P:motor neuron apoptotic process"/>
    <property type="evidence" value="ECO:0007669"/>
    <property type="project" value="TreeGrafter"/>
</dbReference>
<dbReference type="PROSITE" id="PS50050">
    <property type="entry name" value="TNFR_NGFR_2"/>
    <property type="match status" value="2"/>
</dbReference>
<dbReference type="GO" id="GO:0032872">
    <property type="term" value="P:regulation of stress-activated MAPK cascade"/>
    <property type="evidence" value="ECO:0007669"/>
    <property type="project" value="TreeGrafter"/>
</dbReference>
<organism evidence="19 20">
    <name type="scientific">Sphaeramia orbicularis</name>
    <name type="common">orbiculate cardinalfish</name>
    <dbReference type="NCBI Taxonomy" id="375764"/>
    <lineage>
        <taxon>Eukaryota</taxon>
        <taxon>Metazoa</taxon>
        <taxon>Chordata</taxon>
        <taxon>Craniata</taxon>
        <taxon>Vertebrata</taxon>
        <taxon>Euteleostomi</taxon>
        <taxon>Actinopterygii</taxon>
        <taxon>Neopterygii</taxon>
        <taxon>Teleostei</taxon>
        <taxon>Neoteleostei</taxon>
        <taxon>Acanthomorphata</taxon>
        <taxon>Gobiaria</taxon>
        <taxon>Kurtiformes</taxon>
        <taxon>Apogonoidei</taxon>
        <taxon>Apogonidae</taxon>
        <taxon>Apogoninae</taxon>
        <taxon>Sphaeramia</taxon>
    </lineage>
</organism>
<feature type="domain" description="TNFR-Cys" evidence="18">
    <location>
        <begin position="55"/>
        <end position="97"/>
    </location>
</feature>
<keyword evidence="7" id="KW-0677">Repeat</keyword>
<evidence type="ECO:0000313" key="19">
    <source>
        <dbReference type="Ensembl" id="ENSSORP00005033706.1"/>
    </source>
</evidence>
<evidence type="ECO:0000256" key="16">
    <source>
        <dbReference type="PROSITE-ProRule" id="PRU00206"/>
    </source>
</evidence>
<evidence type="ECO:0000256" key="14">
    <source>
        <dbReference type="ARBA" id="ARBA00032338"/>
    </source>
</evidence>
<sequence>MCFRAIHSSQRKQSRERRQACEEYTYEGRTCCKCGAGLKLKEHCSTPRTESECDLCEDNTFSSVPNSLTTCEPCRPCSQLANLEAATNCTRTSDTVCKCKDHHYCISDTDPCTECRPCTVCDPGVGVKVKCSPTNNTICNEPQEILHIAYLIVLDQCISVFLCINSFLSPHFISTVNENLKRYIPDIAPEIGWTDMRNIAMGSNIPIGIIESLELDYRQDSQERTIRLLGVWAEAEGREASRKLIQRLRKSSKKGKAERVMEILSVGNSDSSHPPAEVVNID</sequence>
<evidence type="ECO:0000256" key="5">
    <source>
        <dbReference type="ARBA" id="ARBA00022703"/>
    </source>
</evidence>
<dbReference type="Proteomes" id="UP000472271">
    <property type="component" value="Chromosome 15"/>
</dbReference>
<comment type="subcellular location">
    <subcellularLocation>
        <location evidence="1">Cell membrane</location>
        <topology evidence="1">Single-pass type I membrane protein</topology>
    </subcellularLocation>
    <subcellularLocation>
        <location evidence="2">Membrane raft</location>
    </subcellularLocation>
</comment>
<keyword evidence="11" id="KW-0325">Glycoprotein</keyword>
<dbReference type="PROSITE" id="PS50017">
    <property type="entry name" value="DEATH_DOMAIN"/>
    <property type="match status" value="1"/>
</dbReference>
<name>A0A673AVP8_9TELE</name>
<evidence type="ECO:0000259" key="18">
    <source>
        <dbReference type="PROSITE" id="PS50050"/>
    </source>
</evidence>
<dbReference type="InterPro" id="IPR000488">
    <property type="entry name" value="Death_dom"/>
</dbReference>
<feature type="repeat" description="TNFR-Cys" evidence="16">
    <location>
        <begin position="55"/>
        <end position="97"/>
    </location>
</feature>
<dbReference type="InterPro" id="IPR008063">
    <property type="entry name" value="Fas_rcpt"/>
</dbReference>
<dbReference type="GO" id="GO:0005031">
    <property type="term" value="F:tumor necrosis factor receptor activity"/>
    <property type="evidence" value="ECO:0007669"/>
    <property type="project" value="TreeGrafter"/>
</dbReference>
<dbReference type="SUPFAM" id="SSF47986">
    <property type="entry name" value="DEATH domain"/>
    <property type="match status" value="1"/>
</dbReference>
<keyword evidence="4" id="KW-1003">Cell membrane</keyword>
<dbReference type="SUPFAM" id="SSF57586">
    <property type="entry name" value="TNF receptor-like"/>
    <property type="match status" value="2"/>
</dbReference>
<keyword evidence="8" id="KW-0112">Calmodulin-binding</keyword>
<dbReference type="Gene3D" id="1.10.533.10">
    <property type="entry name" value="Death Domain, Fas"/>
    <property type="match status" value="1"/>
</dbReference>
<dbReference type="Ensembl" id="ENSSORT00005034619.1">
    <property type="protein sequence ID" value="ENSSORP00005033706.1"/>
    <property type="gene ID" value="ENSSORG00005015957.1"/>
</dbReference>
<keyword evidence="12" id="KW-0449">Lipoprotein</keyword>
<dbReference type="GO" id="GO:0005516">
    <property type="term" value="F:calmodulin binding"/>
    <property type="evidence" value="ECO:0007669"/>
    <property type="project" value="UniProtKB-KW"/>
</dbReference>
<keyword evidence="9" id="KW-0564">Palmitate</keyword>
<evidence type="ECO:0000256" key="4">
    <source>
        <dbReference type="ARBA" id="ARBA00022475"/>
    </source>
</evidence>
<evidence type="ECO:0000256" key="13">
    <source>
        <dbReference type="ARBA" id="ARBA00030181"/>
    </source>
</evidence>
<keyword evidence="4" id="KW-0472">Membrane</keyword>
<reference evidence="19" key="2">
    <citation type="submission" date="2025-08" db="UniProtKB">
        <authorList>
            <consortium name="Ensembl"/>
        </authorList>
    </citation>
    <scope>IDENTIFICATION</scope>
</reference>
<evidence type="ECO:0000256" key="1">
    <source>
        <dbReference type="ARBA" id="ARBA00004251"/>
    </source>
</evidence>
<dbReference type="GO" id="GO:0097527">
    <property type="term" value="P:necroptotic signaling pathway"/>
    <property type="evidence" value="ECO:0007669"/>
    <property type="project" value="TreeGrafter"/>
</dbReference>
<keyword evidence="20" id="KW-1185">Reference proteome</keyword>
<evidence type="ECO:0000256" key="6">
    <source>
        <dbReference type="ARBA" id="ARBA00022729"/>
    </source>
</evidence>
<dbReference type="GO" id="GO:0009897">
    <property type="term" value="C:external side of plasma membrane"/>
    <property type="evidence" value="ECO:0007669"/>
    <property type="project" value="TreeGrafter"/>
</dbReference>
<dbReference type="Pfam" id="PF00020">
    <property type="entry name" value="TNFR_c6"/>
    <property type="match status" value="2"/>
</dbReference>
<protein>
    <recommendedName>
        <fullName evidence="3">Tumor necrosis factor receptor superfamily member 6</fullName>
    </recommendedName>
    <alternativeName>
        <fullName evidence="14">Apo-1 antigen</fullName>
    </alternativeName>
    <alternativeName>
        <fullName evidence="15">Apoptosis-mediating surface antigen FAS</fullName>
    </alternativeName>
    <alternativeName>
        <fullName evidence="13">FASLG receptor</fullName>
    </alternativeName>
</protein>
<dbReference type="Gene3D" id="2.10.50.10">
    <property type="entry name" value="Tumor Necrosis Factor Receptor, subunit A, domain 2"/>
    <property type="match status" value="3"/>
</dbReference>
<evidence type="ECO:0000256" key="3">
    <source>
        <dbReference type="ARBA" id="ARBA00015761"/>
    </source>
</evidence>
<evidence type="ECO:0000256" key="8">
    <source>
        <dbReference type="ARBA" id="ARBA00022860"/>
    </source>
</evidence>
<feature type="domain" description="TNFR-Cys" evidence="18">
    <location>
        <begin position="98"/>
        <end position="139"/>
    </location>
</feature>
<dbReference type="GO" id="GO:0031265">
    <property type="term" value="C:CD95 death-inducing signaling complex"/>
    <property type="evidence" value="ECO:0007669"/>
    <property type="project" value="TreeGrafter"/>
</dbReference>
<evidence type="ECO:0000313" key="20">
    <source>
        <dbReference type="Proteomes" id="UP000472271"/>
    </source>
</evidence>
<accession>A0A673AVP8</accession>
<evidence type="ECO:0000256" key="7">
    <source>
        <dbReference type="ARBA" id="ARBA00022737"/>
    </source>
</evidence>
<evidence type="ECO:0000256" key="15">
    <source>
        <dbReference type="ARBA" id="ARBA00032502"/>
    </source>
</evidence>
<comment type="caution">
    <text evidence="16">Lacks conserved residue(s) required for the propagation of feature annotation.</text>
</comment>
<dbReference type="GO" id="GO:0097192">
    <property type="term" value="P:extrinsic apoptotic signaling pathway in absence of ligand"/>
    <property type="evidence" value="ECO:0007669"/>
    <property type="project" value="TreeGrafter"/>
</dbReference>
<dbReference type="PANTHER" id="PTHR46874">
    <property type="entry name" value="TUMOR NECROSIS FACTOR RECEPTOR SUPERFAMILY MEMBER 6"/>
    <property type="match status" value="1"/>
</dbReference>
<feature type="disulfide bond" evidence="16">
    <location>
        <begin position="118"/>
        <end position="131"/>
    </location>
</feature>
<dbReference type="AlphaFoldDB" id="A0A673AVP8"/>
<feature type="disulfide bond" evidence="16">
    <location>
        <begin position="56"/>
        <end position="71"/>
    </location>
</feature>
<reference evidence="19" key="1">
    <citation type="submission" date="2019-06" db="EMBL/GenBank/DDBJ databases">
        <authorList>
            <consortium name="Wellcome Sanger Institute Data Sharing"/>
        </authorList>
    </citation>
    <scope>NUCLEOTIDE SEQUENCE [LARGE SCALE GENOMIC DNA]</scope>
</reference>
<dbReference type="InParanoid" id="A0A673AVP8"/>
<dbReference type="GO" id="GO:0045121">
    <property type="term" value="C:membrane raft"/>
    <property type="evidence" value="ECO:0007669"/>
    <property type="project" value="UniProtKB-SubCell"/>
</dbReference>
<dbReference type="PRINTS" id="PR01680">
    <property type="entry name" value="TNFACTORR6"/>
</dbReference>
<reference evidence="19" key="3">
    <citation type="submission" date="2025-09" db="UniProtKB">
        <authorList>
            <consortium name="Ensembl"/>
        </authorList>
    </citation>
    <scope>IDENTIFICATION</scope>
</reference>
<feature type="disulfide bond" evidence="16">
    <location>
        <begin position="121"/>
        <end position="139"/>
    </location>
</feature>
<evidence type="ECO:0000256" key="10">
    <source>
        <dbReference type="ARBA" id="ARBA00023157"/>
    </source>
</evidence>
<evidence type="ECO:0000256" key="11">
    <source>
        <dbReference type="ARBA" id="ARBA00023180"/>
    </source>
</evidence>
<keyword evidence="6" id="KW-0732">Signal</keyword>
<evidence type="ECO:0000259" key="17">
    <source>
        <dbReference type="PROSITE" id="PS50017"/>
    </source>
</evidence>
<proteinExistence type="predicted"/>
<keyword evidence="10 16" id="KW-1015">Disulfide bond</keyword>